<dbReference type="FunFam" id="3.30.160.60:FF:000097">
    <property type="entry name" value="Zinc finger protein"/>
    <property type="match status" value="1"/>
</dbReference>
<proteinExistence type="predicted"/>
<name>A0AAE1QHC2_9EUCA</name>
<evidence type="ECO:0000256" key="3">
    <source>
        <dbReference type="ARBA" id="ARBA00022723"/>
    </source>
</evidence>
<accession>A0AAE1QHC2</accession>
<evidence type="ECO:0000256" key="7">
    <source>
        <dbReference type="ARBA" id="ARBA00023015"/>
    </source>
</evidence>
<comment type="caution">
    <text evidence="14">The sequence shown here is derived from an EMBL/GenBank/DDBJ whole genome shotgun (WGS) entry which is preliminary data.</text>
</comment>
<dbReference type="InterPro" id="IPR036236">
    <property type="entry name" value="Znf_C2H2_sf"/>
</dbReference>
<dbReference type="GO" id="GO:0001228">
    <property type="term" value="F:DNA-binding transcription activator activity, RNA polymerase II-specific"/>
    <property type="evidence" value="ECO:0007669"/>
    <property type="project" value="TreeGrafter"/>
</dbReference>
<keyword evidence="5 11" id="KW-0863">Zinc-finger</keyword>
<evidence type="ECO:0000256" key="2">
    <source>
        <dbReference type="ARBA" id="ARBA00004123"/>
    </source>
</evidence>
<feature type="domain" description="C2H2-type" evidence="13">
    <location>
        <begin position="71"/>
        <end position="98"/>
    </location>
</feature>
<evidence type="ECO:0000256" key="5">
    <source>
        <dbReference type="ARBA" id="ARBA00022771"/>
    </source>
</evidence>
<reference evidence="14" key="1">
    <citation type="submission" date="2023-11" db="EMBL/GenBank/DDBJ databases">
        <title>Genome assemblies of two species of porcelain crab, Petrolisthes cinctipes and Petrolisthes manimaculis (Anomura: Porcellanidae).</title>
        <authorList>
            <person name="Angst P."/>
        </authorList>
    </citation>
    <scope>NUCLEOTIDE SEQUENCE</scope>
    <source>
        <strain evidence="14">PB745_02</strain>
        <tissue evidence="14">Gill</tissue>
    </source>
</reference>
<evidence type="ECO:0000256" key="8">
    <source>
        <dbReference type="ARBA" id="ARBA00023125"/>
    </source>
</evidence>
<feature type="domain" description="C2H2-type" evidence="13">
    <location>
        <begin position="99"/>
        <end position="131"/>
    </location>
</feature>
<dbReference type="Gene3D" id="3.30.160.60">
    <property type="entry name" value="Classic Zinc Finger"/>
    <property type="match status" value="2"/>
</dbReference>
<dbReference type="PROSITE" id="PS50157">
    <property type="entry name" value="ZINC_FINGER_C2H2_2"/>
    <property type="match status" value="2"/>
</dbReference>
<evidence type="ECO:0000313" key="15">
    <source>
        <dbReference type="Proteomes" id="UP001292094"/>
    </source>
</evidence>
<dbReference type="SMART" id="SM00355">
    <property type="entry name" value="ZnF_C2H2"/>
    <property type="match status" value="2"/>
</dbReference>
<sequence>MELMRRLEVCWFVLHQPIQLPYLAPPQPQPQPQPGFPAALFTSAPCASAGLGGPEQAMPAGLVVSESSGSRQCPYCPRTFPFPSYLQRHITLHTGEKPFRCHSCYSGFTRRSHLKAHMRRKHGPSHQTSPPSHSNSLPSHQTSSSRTFRGPQAIMSAAAVPSHSSTSHHPPETGQQLPGPPPDLSSRPTNFDYTP</sequence>
<feature type="region of interest" description="Disordered" evidence="12">
    <location>
        <begin position="115"/>
        <end position="195"/>
    </location>
</feature>
<evidence type="ECO:0000313" key="14">
    <source>
        <dbReference type="EMBL" id="KAK4325342.1"/>
    </source>
</evidence>
<evidence type="ECO:0000256" key="11">
    <source>
        <dbReference type="PROSITE-ProRule" id="PRU00042"/>
    </source>
</evidence>
<dbReference type="Pfam" id="PF00096">
    <property type="entry name" value="zf-C2H2"/>
    <property type="match status" value="2"/>
</dbReference>
<dbReference type="AlphaFoldDB" id="A0AAE1QHC2"/>
<dbReference type="GO" id="GO:0000978">
    <property type="term" value="F:RNA polymerase II cis-regulatory region sequence-specific DNA binding"/>
    <property type="evidence" value="ECO:0007669"/>
    <property type="project" value="TreeGrafter"/>
</dbReference>
<evidence type="ECO:0000256" key="1">
    <source>
        <dbReference type="ARBA" id="ARBA00003767"/>
    </source>
</evidence>
<protein>
    <recommendedName>
        <fullName evidence="13">C2H2-type domain-containing protein</fullName>
    </recommendedName>
</protein>
<feature type="compositionally biased region" description="Polar residues" evidence="12">
    <location>
        <begin position="186"/>
        <end position="195"/>
    </location>
</feature>
<dbReference type="PANTHER" id="PTHR46451">
    <property type="entry name" value="RAS-RESPONSIVE ELEMENT-BINDING PROTEIN 1"/>
    <property type="match status" value="1"/>
</dbReference>
<dbReference type="PANTHER" id="PTHR46451:SF1">
    <property type="entry name" value="RAS-RESPONSIVE ELEMENT-BINDING PROTEIN 1"/>
    <property type="match status" value="1"/>
</dbReference>
<evidence type="ECO:0000256" key="12">
    <source>
        <dbReference type="SAM" id="MobiDB-lite"/>
    </source>
</evidence>
<dbReference type="Proteomes" id="UP001292094">
    <property type="component" value="Unassembled WGS sequence"/>
</dbReference>
<evidence type="ECO:0000256" key="10">
    <source>
        <dbReference type="ARBA" id="ARBA00023242"/>
    </source>
</evidence>
<evidence type="ECO:0000256" key="6">
    <source>
        <dbReference type="ARBA" id="ARBA00022833"/>
    </source>
</evidence>
<dbReference type="InterPro" id="IPR052795">
    <property type="entry name" value="RREB1"/>
</dbReference>
<dbReference type="PROSITE" id="PS00028">
    <property type="entry name" value="ZINC_FINGER_C2H2_1"/>
    <property type="match status" value="2"/>
</dbReference>
<evidence type="ECO:0000259" key="13">
    <source>
        <dbReference type="PROSITE" id="PS50157"/>
    </source>
</evidence>
<keyword evidence="6" id="KW-0862">Zinc</keyword>
<keyword evidence="3" id="KW-0479">Metal-binding</keyword>
<keyword evidence="7" id="KW-0805">Transcription regulation</keyword>
<keyword evidence="8" id="KW-0238">DNA-binding</keyword>
<dbReference type="InterPro" id="IPR013087">
    <property type="entry name" value="Znf_C2H2_type"/>
</dbReference>
<keyword evidence="9" id="KW-0804">Transcription</keyword>
<dbReference type="SUPFAM" id="SSF57667">
    <property type="entry name" value="beta-beta-alpha zinc fingers"/>
    <property type="match status" value="1"/>
</dbReference>
<evidence type="ECO:0000256" key="4">
    <source>
        <dbReference type="ARBA" id="ARBA00022737"/>
    </source>
</evidence>
<dbReference type="EMBL" id="JAWZYT010000285">
    <property type="protein sequence ID" value="KAK4325342.1"/>
    <property type="molecule type" value="Genomic_DNA"/>
</dbReference>
<feature type="compositionally biased region" description="Low complexity" evidence="12">
    <location>
        <begin position="156"/>
        <end position="168"/>
    </location>
</feature>
<evidence type="ECO:0000256" key="9">
    <source>
        <dbReference type="ARBA" id="ARBA00023163"/>
    </source>
</evidence>
<feature type="compositionally biased region" description="Basic residues" evidence="12">
    <location>
        <begin position="115"/>
        <end position="124"/>
    </location>
</feature>
<feature type="compositionally biased region" description="Low complexity" evidence="12">
    <location>
        <begin position="129"/>
        <end position="140"/>
    </location>
</feature>
<comment type="subcellular location">
    <subcellularLocation>
        <location evidence="2">Nucleus</location>
    </subcellularLocation>
</comment>
<dbReference type="GO" id="GO:0008270">
    <property type="term" value="F:zinc ion binding"/>
    <property type="evidence" value="ECO:0007669"/>
    <property type="project" value="UniProtKB-KW"/>
</dbReference>
<dbReference type="GO" id="GO:0005634">
    <property type="term" value="C:nucleus"/>
    <property type="evidence" value="ECO:0007669"/>
    <property type="project" value="UniProtKB-SubCell"/>
</dbReference>
<keyword evidence="4" id="KW-0677">Repeat</keyword>
<keyword evidence="10" id="KW-0539">Nucleus</keyword>
<gene>
    <name evidence="14" type="ORF">Pmani_004059</name>
</gene>
<organism evidence="14 15">
    <name type="scientific">Petrolisthes manimaculis</name>
    <dbReference type="NCBI Taxonomy" id="1843537"/>
    <lineage>
        <taxon>Eukaryota</taxon>
        <taxon>Metazoa</taxon>
        <taxon>Ecdysozoa</taxon>
        <taxon>Arthropoda</taxon>
        <taxon>Crustacea</taxon>
        <taxon>Multicrustacea</taxon>
        <taxon>Malacostraca</taxon>
        <taxon>Eumalacostraca</taxon>
        <taxon>Eucarida</taxon>
        <taxon>Decapoda</taxon>
        <taxon>Pleocyemata</taxon>
        <taxon>Anomura</taxon>
        <taxon>Galatheoidea</taxon>
        <taxon>Porcellanidae</taxon>
        <taxon>Petrolisthes</taxon>
    </lineage>
</organism>
<comment type="function">
    <text evidence="1">May be involved in transcriptional regulation.</text>
</comment>
<keyword evidence="15" id="KW-1185">Reference proteome</keyword>